<dbReference type="Proteomes" id="UP000478052">
    <property type="component" value="Unassembled WGS sequence"/>
</dbReference>
<name>A0A6G0YB04_APHCR</name>
<evidence type="ECO:0000313" key="2">
    <source>
        <dbReference type="Proteomes" id="UP000478052"/>
    </source>
</evidence>
<gene>
    <name evidence="1" type="ORF">FWK35_00029929</name>
</gene>
<proteinExistence type="predicted"/>
<accession>A0A6G0YB04</accession>
<keyword evidence="2" id="KW-1185">Reference proteome</keyword>
<organism evidence="1 2">
    <name type="scientific">Aphis craccivora</name>
    <name type="common">Cowpea aphid</name>
    <dbReference type="NCBI Taxonomy" id="307492"/>
    <lineage>
        <taxon>Eukaryota</taxon>
        <taxon>Metazoa</taxon>
        <taxon>Ecdysozoa</taxon>
        <taxon>Arthropoda</taxon>
        <taxon>Hexapoda</taxon>
        <taxon>Insecta</taxon>
        <taxon>Pterygota</taxon>
        <taxon>Neoptera</taxon>
        <taxon>Paraneoptera</taxon>
        <taxon>Hemiptera</taxon>
        <taxon>Sternorrhyncha</taxon>
        <taxon>Aphidomorpha</taxon>
        <taxon>Aphidoidea</taxon>
        <taxon>Aphididae</taxon>
        <taxon>Aphidini</taxon>
        <taxon>Aphis</taxon>
        <taxon>Aphis</taxon>
    </lineage>
</organism>
<protein>
    <submittedName>
        <fullName evidence="1">DUF4806 domain-containing protein</fullName>
    </submittedName>
</protein>
<feature type="non-terminal residue" evidence="1">
    <location>
        <position position="182"/>
    </location>
</feature>
<evidence type="ECO:0000313" key="1">
    <source>
        <dbReference type="EMBL" id="KAF0752401.1"/>
    </source>
</evidence>
<sequence>MYYKQFEEDPGDMDETKKQWIIGYFKEEHKYSVIPVEWLVSTVVNGVTSSFCKWPPHRVTTMMLMKGGKTSEKWKSYPIHMKPLLLKKFRYTSEFENNEDILRRGKRLKIDNKKNTRLLDFNDTDYKALCGAVESSLNYISPSTLQLIGDNFEDDTAASQYKRPSKLQLINENFENDTAACQ</sequence>
<dbReference type="EMBL" id="VUJU01005067">
    <property type="protein sequence ID" value="KAF0752401.1"/>
    <property type="molecule type" value="Genomic_DNA"/>
</dbReference>
<dbReference type="AlphaFoldDB" id="A0A6G0YB04"/>
<reference evidence="1 2" key="1">
    <citation type="submission" date="2019-08" db="EMBL/GenBank/DDBJ databases">
        <title>Whole genome of Aphis craccivora.</title>
        <authorList>
            <person name="Voronova N.V."/>
            <person name="Shulinski R.S."/>
            <person name="Bandarenka Y.V."/>
            <person name="Zhorov D.G."/>
            <person name="Warner D."/>
        </authorList>
    </citation>
    <scope>NUCLEOTIDE SEQUENCE [LARGE SCALE GENOMIC DNA]</scope>
    <source>
        <strain evidence="1">180601</strain>
        <tissue evidence="1">Whole Body</tissue>
    </source>
</reference>
<comment type="caution">
    <text evidence="1">The sequence shown here is derived from an EMBL/GenBank/DDBJ whole genome shotgun (WGS) entry which is preliminary data.</text>
</comment>